<dbReference type="InterPro" id="IPR010406">
    <property type="entry name" value="DUF1003"/>
</dbReference>
<sequence>MTHDTQSAPEVSQAVPAHVEDTIQAVARFHATHEADATRLQRLIEQLTRRAGQPAFLALLTLLVLGWIGINLGLIDAGRRPLDEPPFFWLQGAVTLTALYMTVLILTTQRREDKLAGLRDQLTLELSILSEQKSAKIIGLLEELRRDDPSMPNRSDQHADALSAPADPDAVLEALKDTQEPVS</sequence>
<evidence type="ECO:0000256" key="2">
    <source>
        <dbReference type="SAM" id="Phobius"/>
    </source>
</evidence>
<dbReference type="EMBL" id="CP060782">
    <property type="protein sequence ID" value="QNP46311.1"/>
    <property type="molecule type" value="Genomic_DNA"/>
</dbReference>
<feature type="transmembrane region" description="Helical" evidence="2">
    <location>
        <begin position="55"/>
        <end position="75"/>
    </location>
</feature>
<feature type="region of interest" description="Disordered" evidence="1">
    <location>
        <begin position="147"/>
        <end position="183"/>
    </location>
</feature>
<feature type="compositionally biased region" description="Basic and acidic residues" evidence="1">
    <location>
        <begin position="174"/>
        <end position="183"/>
    </location>
</feature>
<dbReference type="Pfam" id="PF06210">
    <property type="entry name" value="DUF1003"/>
    <property type="match status" value="1"/>
</dbReference>
<feature type="compositionally biased region" description="Basic and acidic residues" evidence="1">
    <location>
        <begin position="147"/>
        <end position="159"/>
    </location>
</feature>
<name>A0ABX6T8Z0_9SPHN</name>
<gene>
    <name evidence="3" type="ORF">H9L14_03665</name>
</gene>
<feature type="compositionally biased region" description="Low complexity" evidence="1">
    <location>
        <begin position="160"/>
        <end position="169"/>
    </location>
</feature>
<dbReference type="RefSeq" id="WP_187709264.1">
    <property type="nucleotide sequence ID" value="NZ_CP060782.1"/>
</dbReference>
<reference evidence="3 4" key="1">
    <citation type="submission" date="2020-08" db="EMBL/GenBank/DDBJ databases">
        <title>Genome sequence of Sphingomonas sediminicola KACC 15039T.</title>
        <authorList>
            <person name="Hyun D.-W."/>
            <person name="Bae J.-W."/>
        </authorList>
    </citation>
    <scope>NUCLEOTIDE SEQUENCE [LARGE SCALE GENOMIC DNA]</scope>
    <source>
        <strain evidence="3 4">KACC 15039</strain>
    </source>
</reference>
<feature type="transmembrane region" description="Helical" evidence="2">
    <location>
        <begin position="87"/>
        <end position="106"/>
    </location>
</feature>
<protein>
    <submittedName>
        <fullName evidence="3">DUF1003 domain-containing protein</fullName>
    </submittedName>
</protein>
<keyword evidence="2" id="KW-1133">Transmembrane helix</keyword>
<evidence type="ECO:0000256" key="1">
    <source>
        <dbReference type="SAM" id="MobiDB-lite"/>
    </source>
</evidence>
<keyword evidence="2" id="KW-0812">Transmembrane</keyword>
<keyword evidence="4" id="KW-1185">Reference proteome</keyword>
<keyword evidence="2" id="KW-0472">Membrane</keyword>
<dbReference type="Proteomes" id="UP000516105">
    <property type="component" value="Chromosome"/>
</dbReference>
<accession>A0ABX6T8Z0</accession>
<organism evidence="3 4">
    <name type="scientific">Sphingomonas sediminicola</name>
    <dbReference type="NCBI Taxonomy" id="386874"/>
    <lineage>
        <taxon>Bacteria</taxon>
        <taxon>Pseudomonadati</taxon>
        <taxon>Pseudomonadota</taxon>
        <taxon>Alphaproteobacteria</taxon>
        <taxon>Sphingomonadales</taxon>
        <taxon>Sphingomonadaceae</taxon>
        <taxon>Sphingomonas</taxon>
    </lineage>
</organism>
<proteinExistence type="predicted"/>
<evidence type="ECO:0000313" key="3">
    <source>
        <dbReference type="EMBL" id="QNP46311.1"/>
    </source>
</evidence>
<evidence type="ECO:0000313" key="4">
    <source>
        <dbReference type="Proteomes" id="UP000516105"/>
    </source>
</evidence>